<proteinExistence type="predicted"/>
<keyword evidence="1" id="KW-1133">Transmembrane helix</keyword>
<sequence length="149" mass="17208">MSFKQYIKNEKVKDGIEYLSTFSLPFVIGLGPNDFWAIMFIGCLSLFVPKLAFIIPIYVLFNTTKRRSHGKAKRIQAPKEMEQIVLFIQSNKLESLTEAIESNPTILHCDYKKQTLLSWCKFYNNTKALMVVLQMIKKYPPEKAYAMAA</sequence>
<feature type="transmembrane region" description="Helical" evidence="1">
    <location>
        <begin position="35"/>
        <end position="61"/>
    </location>
</feature>
<dbReference type="Proteomes" id="UP001302274">
    <property type="component" value="Unassembled WGS sequence"/>
</dbReference>
<organism evidence="2 3">
    <name type="scientific">Bacteriovorax antarcticus</name>
    <dbReference type="NCBI Taxonomy" id="3088717"/>
    <lineage>
        <taxon>Bacteria</taxon>
        <taxon>Pseudomonadati</taxon>
        <taxon>Bdellovibrionota</taxon>
        <taxon>Bacteriovoracia</taxon>
        <taxon>Bacteriovoracales</taxon>
        <taxon>Bacteriovoracaceae</taxon>
        <taxon>Bacteriovorax</taxon>
    </lineage>
</organism>
<dbReference type="RefSeq" id="WP_323574320.1">
    <property type="nucleotide sequence ID" value="NZ_JAYGJQ010000001.1"/>
</dbReference>
<evidence type="ECO:0000313" key="3">
    <source>
        <dbReference type="Proteomes" id="UP001302274"/>
    </source>
</evidence>
<evidence type="ECO:0000256" key="1">
    <source>
        <dbReference type="SAM" id="Phobius"/>
    </source>
</evidence>
<comment type="caution">
    <text evidence="2">The sequence shown here is derived from an EMBL/GenBank/DDBJ whole genome shotgun (WGS) entry which is preliminary data.</text>
</comment>
<evidence type="ECO:0000313" key="2">
    <source>
        <dbReference type="EMBL" id="MEA9354826.1"/>
    </source>
</evidence>
<name>A0ABU5VPA1_9BACT</name>
<accession>A0ABU5VPA1</accession>
<keyword evidence="1" id="KW-0812">Transmembrane</keyword>
<reference evidence="2 3" key="1">
    <citation type="submission" date="2023-11" db="EMBL/GenBank/DDBJ databases">
        <title>A Novel Polar Bacteriovorax (B. antarcticus) Isolated from the Biocrust in Antarctica.</title>
        <authorList>
            <person name="Mun W."/>
            <person name="Choi S.Y."/>
            <person name="Mitchell R.J."/>
        </authorList>
    </citation>
    <scope>NUCLEOTIDE SEQUENCE [LARGE SCALE GENOMIC DNA]</scope>
    <source>
        <strain evidence="2 3">PP10</strain>
    </source>
</reference>
<gene>
    <name evidence="2" type="ORF">SHI21_01340</name>
</gene>
<dbReference type="EMBL" id="JAYGJQ010000001">
    <property type="protein sequence ID" value="MEA9354826.1"/>
    <property type="molecule type" value="Genomic_DNA"/>
</dbReference>
<keyword evidence="1" id="KW-0472">Membrane</keyword>
<keyword evidence="3" id="KW-1185">Reference proteome</keyword>
<protein>
    <submittedName>
        <fullName evidence="2">Uncharacterized protein</fullName>
    </submittedName>
</protein>